<protein>
    <submittedName>
        <fullName evidence="2">Uncharacterized protein</fullName>
    </submittedName>
</protein>
<feature type="transmembrane region" description="Helical" evidence="1">
    <location>
        <begin position="6"/>
        <end position="26"/>
    </location>
</feature>
<evidence type="ECO:0000313" key="3">
    <source>
        <dbReference type="Proteomes" id="UP000254792"/>
    </source>
</evidence>
<dbReference type="KEGG" id="salx:SALLE_v1c08470"/>
<sequence>MVSNLIYYCFIPIGLWLIFFIIVLVLEKYFQIFMPKKLFWLLLTFVIVTLIVIGIVIASLNL</sequence>
<organism evidence="2 3">
    <name type="scientific">Spiroplasma alleghenense</name>
    <dbReference type="NCBI Taxonomy" id="216931"/>
    <lineage>
        <taxon>Bacteria</taxon>
        <taxon>Bacillati</taxon>
        <taxon>Mycoplasmatota</taxon>
        <taxon>Mollicutes</taxon>
        <taxon>Entomoplasmatales</taxon>
        <taxon>Spiroplasmataceae</taxon>
        <taxon>Spiroplasma</taxon>
    </lineage>
</organism>
<dbReference type="AlphaFoldDB" id="A0A345Z4I8"/>
<evidence type="ECO:0000313" key="2">
    <source>
        <dbReference type="EMBL" id="AXK51517.1"/>
    </source>
</evidence>
<proteinExistence type="predicted"/>
<keyword evidence="1" id="KW-1133">Transmembrane helix</keyword>
<name>A0A345Z4I8_9MOLU</name>
<dbReference type="RefSeq" id="WP_115558412.1">
    <property type="nucleotide sequence ID" value="NZ_CP031376.1"/>
</dbReference>
<keyword evidence="1" id="KW-0812">Transmembrane</keyword>
<feature type="transmembrane region" description="Helical" evidence="1">
    <location>
        <begin position="38"/>
        <end position="60"/>
    </location>
</feature>
<keyword evidence="1" id="KW-0472">Membrane</keyword>
<evidence type="ECO:0000256" key="1">
    <source>
        <dbReference type="SAM" id="Phobius"/>
    </source>
</evidence>
<keyword evidence="3" id="KW-1185">Reference proteome</keyword>
<dbReference type="Proteomes" id="UP000254792">
    <property type="component" value="Chromosome"/>
</dbReference>
<reference evidence="2 3" key="1">
    <citation type="submission" date="2018-07" db="EMBL/GenBank/DDBJ databases">
        <title>Complete genome sequence of Spiroplasma alleghenense PLHS-1 (ATCC 51752).</title>
        <authorList>
            <person name="Chou L."/>
            <person name="Lee T.-Y."/>
            <person name="Tsai Y.-M."/>
            <person name="Kuo C.-H."/>
        </authorList>
    </citation>
    <scope>NUCLEOTIDE SEQUENCE [LARGE SCALE GENOMIC DNA]</scope>
    <source>
        <strain evidence="2 3">PLHS-1</strain>
    </source>
</reference>
<accession>A0A345Z4I8</accession>
<dbReference type="EMBL" id="CP031376">
    <property type="protein sequence ID" value="AXK51517.1"/>
    <property type="molecule type" value="Genomic_DNA"/>
</dbReference>
<gene>
    <name evidence="2" type="ORF">SALLE_v1c08470</name>
</gene>